<sequence length="306" mass="34239">TTVLVAKETRVLSLSLSLSLRSGEGCLGSESMAGIVVVFDFDKTIIDCDSDNWVVDGLGATELFERLVPTMPWNSLMDWMMAELHAQGRSFEDIADVLKMAPLDPRVITAIKSAYAAGCELRIVSDANIFFIETILQHHDLLGYFSEINTNPSYIDEEGKLTILPYHDFHKSSHNCINCPPNMCKGIILERIRVSAFAEGKKRFIYLGDGKGDYCPSLQLTEDDHVMPRKYFPLWELIANDPTLLKAEVHEWSDGEELERVLLHLINKSLSTDGNSSSQLLSADCKFHTISMSTHEPLLQALPIPH</sequence>
<gene>
    <name evidence="5" type="primary">At1g17710_1</name>
    <name evidence="5" type="ORF">g.27522</name>
</gene>
<dbReference type="InterPro" id="IPR036412">
    <property type="entry name" value="HAD-like_sf"/>
</dbReference>
<evidence type="ECO:0000256" key="4">
    <source>
        <dbReference type="ARBA" id="ARBA00022842"/>
    </source>
</evidence>
<dbReference type="InterPro" id="IPR006384">
    <property type="entry name" value="HAD_hydro_PyrdxlP_Pase-like"/>
</dbReference>
<dbReference type="PANTHER" id="PTHR20889">
    <property type="entry name" value="PHOSPHATASE, ORPHAN 1, 2"/>
    <property type="match status" value="1"/>
</dbReference>
<dbReference type="AlphaFoldDB" id="A0A1D1XH58"/>
<protein>
    <submittedName>
        <fullName evidence="5">Inorganic pyrophosphatase 2</fullName>
    </submittedName>
</protein>
<comment type="cofactor">
    <cofactor evidence="1">
        <name>Mg(2+)</name>
        <dbReference type="ChEBI" id="CHEBI:18420"/>
    </cofactor>
</comment>
<dbReference type="NCBIfam" id="TIGR01489">
    <property type="entry name" value="DKMTPPase-SF"/>
    <property type="match status" value="1"/>
</dbReference>
<name>A0A1D1XH58_9ARAE</name>
<keyword evidence="2" id="KW-0479">Metal-binding</keyword>
<dbReference type="NCBIfam" id="TIGR01488">
    <property type="entry name" value="HAD-SF-IB"/>
    <property type="match status" value="1"/>
</dbReference>
<dbReference type="GO" id="GO:0046872">
    <property type="term" value="F:metal ion binding"/>
    <property type="evidence" value="ECO:0007669"/>
    <property type="project" value="UniProtKB-KW"/>
</dbReference>
<keyword evidence="3" id="KW-0378">Hydrolase</keyword>
<evidence type="ECO:0000256" key="1">
    <source>
        <dbReference type="ARBA" id="ARBA00001946"/>
    </source>
</evidence>
<accession>A0A1D1XH58</accession>
<evidence type="ECO:0000313" key="5">
    <source>
        <dbReference type="EMBL" id="JAT41611.1"/>
    </source>
</evidence>
<feature type="non-terminal residue" evidence="5">
    <location>
        <position position="1"/>
    </location>
</feature>
<dbReference type="InterPro" id="IPR023214">
    <property type="entry name" value="HAD_sf"/>
</dbReference>
<evidence type="ECO:0000256" key="2">
    <source>
        <dbReference type="ARBA" id="ARBA00022723"/>
    </source>
</evidence>
<dbReference type="Pfam" id="PF06888">
    <property type="entry name" value="Put_Phosphatase"/>
    <property type="match status" value="1"/>
</dbReference>
<proteinExistence type="predicted"/>
<dbReference type="Gene3D" id="3.40.50.1000">
    <property type="entry name" value="HAD superfamily/HAD-like"/>
    <property type="match status" value="1"/>
</dbReference>
<reference evidence="5" key="1">
    <citation type="submission" date="2015-07" db="EMBL/GenBank/DDBJ databases">
        <title>Transcriptome Assembly of Anthurium amnicola.</title>
        <authorList>
            <person name="Suzuki J."/>
        </authorList>
    </citation>
    <scope>NUCLEOTIDE SEQUENCE</scope>
</reference>
<dbReference type="SUPFAM" id="SSF56784">
    <property type="entry name" value="HAD-like"/>
    <property type="match status" value="1"/>
</dbReference>
<dbReference type="InterPro" id="IPR016965">
    <property type="entry name" value="Pase_PHOSPHO-typ"/>
</dbReference>
<dbReference type="PANTHER" id="PTHR20889:SF12">
    <property type="entry name" value="LP01149P"/>
    <property type="match status" value="1"/>
</dbReference>
<dbReference type="GO" id="GO:0016791">
    <property type="term" value="F:phosphatase activity"/>
    <property type="evidence" value="ECO:0007669"/>
    <property type="project" value="InterPro"/>
</dbReference>
<dbReference type="EMBL" id="GDJX01026325">
    <property type="protein sequence ID" value="JAT41611.1"/>
    <property type="molecule type" value="Transcribed_RNA"/>
</dbReference>
<evidence type="ECO:0000256" key="3">
    <source>
        <dbReference type="ARBA" id="ARBA00022801"/>
    </source>
</evidence>
<keyword evidence="4" id="KW-0460">Magnesium</keyword>
<organism evidence="5">
    <name type="scientific">Anthurium amnicola</name>
    <dbReference type="NCBI Taxonomy" id="1678845"/>
    <lineage>
        <taxon>Eukaryota</taxon>
        <taxon>Viridiplantae</taxon>
        <taxon>Streptophyta</taxon>
        <taxon>Embryophyta</taxon>
        <taxon>Tracheophyta</taxon>
        <taxon>Spermatophyta</taxon>
        <taxon>Magnoliopsida</taxon>
        <taxon>Liliopsida</taxon>
        <taxon>Araceae</taxon>
        <taxon>Pothoideae</taxon>
        <taxon>Potheae</taxon>
        <taxon>Anthurium</taxon>
    </lineage>
</organism>